<keyword evidence="2" id="KW-1185">Reference proteome</keyword>
<dbReference type="EMBL" id="JAVREL010000005">
    <property type="protein sequence ID" value="MDT0343279.1"/>
    <property type="molecule type" value="Genomic_DNA"/>
</dbReference>
<proteinExistence type="predicted"/>
<organism evidence="1 2">
    <name type="scientific">Streptomyces litchfieldiae</name>
    <dbReference type="NCBI Taxonomy" id="3075543"/>
    <lineage>
        <taxon>Bacteria</taxon>
        <taxon>Bacillati</taxon>
        <taxon>Actinomycetota</taxon>
        <taxon>Actinomycetes</taxon>
        <taxon>Kitasatosporales</taxon>
        <taxon>Streptomycetaceae</taxon>
        <taxon>Streptomyces</taxon>
    </lineage>
</organism>
<name>A0ABU2MNU2_9ACTN</name>
<accession>A0ABU2MNU2</accession>
<evidence type="ECO:0000313" key="2">
    <source>
        <dbReference type="Proteomes" id="UP001183246"/>
    </source>
</evidence>
<protein>
    <submittedName>
        <fullName evidence="1">Uncharacterized protein</fullName>
    </submittedName>
</protein>
<gene>
    <name evidence="1" type="ORF">RM590_11725</name>
</gene>
<dbReference type="Proteomes" id="UP001183246">
    <property type="component" value="Unassembled WGS sequence"/>
</dbReference>
<evidence type="ECO:0000313" key="1">
    <source>
        <dbReference type="EMBL" id="MDT0343279.1"/>
    </source>
</evidence>
<dbReference type="RefSeq" id="WP_311704410.1">
    <property type="nucleotide sequence ID" value="NZ_JAVREL010000005.1"/>
</dbReference>
<comment type="caution">
    <text evidence="1">The sequence shown here is derived from an EMBL/GenBank/DDBJ whole genome shotgun (WGS) entry which is preliminary data.</text>
</comment>
<sequence>MEIHAGSVLRGDQIMIGGQVFPVLDMVALPGGGKRLVFASGETLTLKPRTTLWAGRRIDARWRLRRWPPLR</sequence>
<reference evidence="2" key="1">
    <citation type="submission" date="2023-07" db="EMBL/GenBank/DDBJ databases">
        <title>30 novel species of actinomycetes from the DSMZ collection.</title>
        <authorList>
            <person name="Nouioui I."/>
        </authorList>
    </citation>
    <scope>NUCLEOTIDE SEQUENCE [LARGE SCALE GENOMIC DNA]</scope>
    <source>
        <strain evidence="2">DSM 44938</strain>
    </source>
</reference>